<name>A0ACC2DZJ4_DIPCM</name>
<evidence type="ECO:0000313" key="2">
    <source>
        <dbReference type="Proteomes" id="UP001162992"/>
    </source>
</evidence>
<evidence type="ECO:0000313" key="1">
    <source>
        <dbReference type="EMBL" id="KAJ7559612.1"/>
    </source>
</evidence>
<gene>
    <name evidence="1" type="ORF">O6H91_04G093200</name>
</gene>
<organism evidence="1 2">
    <name type="scientific">Diphasiastrum complanatum</name>
    <name type="common">Issler's clubmoss</name>
    <name type="synonym">Lycopodium complanatum</name>
    <dbReference type="NCBI Taxonomy" id="34168"/>
    <lineage>
        <taxon>Eukaryota</taxon>
        <taxon>Viridiplantae</taxon>
        <taxon>Streptophyta</taxon>
        <taxon>Embryophyta</taxon>
        <taxon>Tracheophyta</taxon>
        <taxon>Lycopodiopsida</taxon>
        <taxon>Lycopodiales</taxon>
        <taxon>Lycopodiaceae</taxon>
        <taxon>Lycopodioideae</taxon>
        <taxon>Diphasiastrum</taxon>
    </lineage>
</organism>
<dbReference type="Proteomes" id="UP001162992">
    <property type="component" value="Chromosome 4"/>
</dbReference>
<comment type="caution">
    <text evidence="1">The sequence shown here is derived from an EMBL/GenBank/DDBJ whole genome shotgun (WGS) entry which is preliminary data.</text>
</comment>
<proteinExistence type="predicted"/>
<keyword evidence="2" id="KW-1185">Reference proteome</keyword>
<sequence length="400" mass="45690">MEDLTAQWESEGFDQTSDSEIEYLMLSDSSTSSPAQPSSSTMHRDIVGHAHSGAHIVCDDLSLEEKLSKRQGLLRDRLRELQVRAEVYENPLRTATSQGGRSNRVTEYPNCVYLGSSARRVNLDEQSYWSSQGRPRIPFGWEEKPGRPKHFESDPCFMDCNDEFSTNLSDEESIEFFSAKEEFVDVKKKLSPLKLPPRLQHKSQLTESFRSSLVSSSDDDSESPKLCYEDRMQIMSTRGHSLFLPNYLHSQKGAPDEFLNSDRTHMRVFSLPAELVIGSRGDETNRLHRAKYSPERNGLEVLLASFSPNATEQPRRFFILKDRILNAAILEKSRRILQSHGRSNLKDSKFCNKSDNERDHKNKRTKAKVMTKKLCTSFKCGRSSDVIVPASNRPIQRISF</sequence>
<dbReference type="EMBL" id="CM055095">
    <property type="protein sequence ID" value="KAJ7559612.1"/>
    <property type="molecule type" value="Genomic_DNA"/>
</dbReference>
<protein>
    <submittedName>
        <fullName evidence="1">Uncharacterized protein</fullName>
    </submittedName>
</protein>
<accession>A0ACC2DZJ4</accession>
<reference evidence="2" key="1">
    <citation type="journal article" date="2024" name="Proc. Natl. Acad. Sci. U.S.A.">
        <title>Extraordinary preservation of gene collinearity over three hundred million years revealed in homosporous lycophytes.</title>
        <authorList>
            <person name="Li C."/>
            <person name="Wickell D."/>
            <person name="Kuo L.Y."/>
            <person name="Chen X."/>
            <person name="Nie B."/>
            <person name="Liao X."/>
            <person name="Peng D."/>
            <person name="Ji J."/>
            <person name="Jenkins J."/>
            <person name="Williams M."/>
            <person name="Shu S."/>
            <person name="Plott C."/>
            <person name="Barry K."/>
            <person name="Rajasekar S."/>
            <person name="Grimwood J."/>
            <person name="Han X."/>
            <person name="Sun S."/>
            <person name="Hou Z."/>
            <person name="He W."/>
            <person name="Dai G."/>
            <person name="Sun C."/>
            <person name="Schmutz J."/>
            <person name="Leebens-Mack J.H."/>
            <person name="Li F.W."/>
            <person name="Wang L."/>
        </authorList>
    </citation>
    <scope>NUCLEOTIDE SEQUENCE [LARGE SCALE GENOMIC DNA]</scope>
    <source>
        <strain evidence="2">cv. PW_Plant_1</strain>
    </source>
</reference>